<feature type="compositionally biased region" description="Pro residues" evidence="1">
    <location>
        <begin position="354"/>
        <end position="363"/>
    </location>
</feature>
<reference evidence="3 4" key="1">
    <citation type="submission" date="2019-05" db="EMBL/GenBank/DDBJ databases">
        <title>Genome sequence of Cellulomonas hominis strain CS1.</title>
        <authorList>
            <person name="Belmont J."/>
            <person name="Maclea K.S."/>
        </authorList>
    </citation>
    <scope>NUCLEOTIDE SEQUENCE [LARGE SCALE GENOMIC DNA]</scope>
    <source>
        <strain evidence="3 4">CS1</strain>
    </source>
</reference>
<name>A0A7Z8JXR9_9CELL</name>
<organism evidence="3 4">
    <name type="scientific">Cellulomonas hominis</name>
    <dbReference type="NCBI Taxonomy" id="156981"/>
    <lineage>
        <taxon>Bacteria</taxon>
        <taxon>Bacillati</taxon>
        <taxon>Actinomycetota</taxon>
        <taxon>Actinomycetes</taxon>
        <taxon>Micrococcales</taxon>
        <taxon>Cellulomonadaceae</taxon>
        <taxon>Cellulomonas</taxon>
    </lineage>
</organism>
<proteinExistence type="predicted"/>
<evidence type="ECO:0000259" key="2">
    <source>
        <dbReference type="Pfam" id="PF02720"/>
    </source>
</evidence>
<dbReference type="InterPro" id="IPR003870">
    <property type="entry name" value="DUF222"/>
</dbReference>
<dbReference type="Pfam" id="PF02720">
    <property type="entry name" value="DUF222"/>
    <property type="match status" value="1"/>
</dbReference>
<evidence type="ECO:0000256" key="1">
    <source>
        <dbReference type="SAM" id="MobiDB-lite"/>
    </source>
</evidence>
<feature type="compositionally biased region" description="Low complexity" evidence="1">
    <location>
        <begin position="394"/>
        <end position="479"/>
    </location>
</feature>
<dbReference type="Proteomes" id="UP000308121">
    <property type="component" value="Unassembled WGS sequence"/>
</dbReference>
<accession>A0A7Z8JXR9</accession>
<dbReference type="InterPro" id="IPR003615">
    <property type="entry name" value="HNH_nuc"/>
</dbReference>
<protein>
    <submittedName>
        <fullName evidence="3">DUF222 domain-containing protein</fullName>
    </submittedName>
</protein>
<dbReference type="EMBL" id="SZYE01000111">
    <property type="protein sequence ID" value="TKR23086.1"/>
    <property type="molecule type" value="Genomic_DNA"/>
</dbReference>
<comment type="caution">
    <text evidence="3">The sequence shown here is derived from an EMBL/GenBank/DDBJ whole genome shotgun (WGS) entry which is preliminary data.</text>
</comment>
<dbReference type="OrthoDB" id="5140334at2"/>
<evidence type="ECO:0000313" key="4">
    <source>
        <dbReference type="Proteomes" id="UP000308121"/>
    </source>
</evidence>
<sequence>MADLQEHQDGDTLAGLVLPVYGPDGVCLTDYGPDPVVAFGGAPRTGEQRQVEAIAAYPPGPVLDAWLRGLDLTVLAPAILVEVVAARVRMEAHQHAAMLDAVAELANRPEMAPDWSPLAGAPPTNPSVAGDELAMRLGWARVSANKAVNRALLLNGMLADTGQALQTGHIDAAKADVITTGLTDLPYQAAHAVETAVLPDAAQCSRKQLEQRVAREVRLADPHGEAGRHTLARRGRRVTHPRRRPHGMAAMWVVLAAEDATRVDGVLDHTARAAKALGDPRTLDQLRADGLRDLVVGDVPESDGPAFEVHLDPPAPVLPTPRRGADWLVTTTRRQPVRPRPVEPIPTATVIPVGEPPPTPLPGSAPDAPAGTDLPPCPPLAGTAPLPSPPPVPLTTTSPTEPGADTTPTEPAASTTPTQSPPGTTSTGPAPGTASTGPAPGTTSTEPAPGTTSTEPAPGTTSTETATTTARRGCGRCAGRPGAEVRVTIAASTLLGLDDKPADLDGYGPIDAVRARALADGGVWRRVVTDPVTDQVLDVGRERYRPPAGLAEFVRTRDRTCVAPGCTFPARNADLDHTIEYHRQPGDPPDTPLGRTDADNLGPMCHRHHRLKTDGGFRLRQIQPGLFEWITPTGHRYLVRPGIGRTHDATADAHDAPPPF</sequence>
<feature type="domain" description="DUF222" evidence="2">
    <location>
        <begin position="127"/>
        <end position="295"/>
    </location>
</feature>
<gene>
    <name evidence="3" type="ORF">FA014_13055</name>
</gene>
<dbReference type="AlphaFoldDB" id="A0A7Z8JXR9"/>
<dbReference type="RefSeq" id="WP_154730105.1">
    <property type="nucleotide sequence ID" value="NZ_SZYE01000111.1"/>
</dbReference>
<feature type="region of interest" description="Disordered" evidence="1">
    <location>
        <begin position="334"/>
        <end position="479"/>
    </location>
</feature>
<evidence type="ECO:0000313" key="3">
    <source>
        <dbReference type="EMBL" id="TKR23086.1"/>
    </source>
</evidence>
<dbReference type="CDD" id="cd00085">
    <property type="entry name" value="HNHc"/>
    <property type="match status" value="1"/>
</dbReference>